<name>A0A414SKL7_9FIRM</name>
<evidence type="ECO:0000313" key="1">
    <source>
        <dbReference type="EMBL" id="RHG20132.1"/>
    </source>
</evidence>
<protein>
    <submittedName>
        <fullName evidence="1">Uncharacterized protein</fullName>
    </submittedName>
</protein>
<sequence length="89" mass="10205">MAKAVVMRTDQGVMLLGTTQTISGAWWNAEGCYKYCQRNEKWQAALQSHKLIHASSLIGYEKNTEDWYTKRENFIDVDVSYKCSQTYGG</sequence>
<proteinExistence type="predicted"/>
<dbReference type="RefSeq" id="WP_118197455.1">
    <property type="nucleotide sequence ID" value="NZ_QRHZ01000001.1"/>
</dbReference>
<gene>
    <name evidence="1" type="ORF">DW272_02700</name>
</gene>
<dbReference type="AlphaFoldDB" id="A0A414SKL7"/>
<evidence type="ECO:0000313" key="2">
    <source>
        <dbReference type="Proteomes" id="UP000284220"/>
    </source>
</evidence>
<dbReference type="EMBL" id="QRHZ01000001">
    <property type="protein sequence ID" value="RHG20132.1"/>
    <property type="molecule type" value="Genomic_DNA"/>
</dbReference>
<accession>A0A414SKL7</accession>
<dbReference type="Proteomes" id="UP000284220">
    <property type="component" value="Unassembled WGS sequence"/>
</dbReference>
<comment type="caution">
    <text evidence="1">The sequence shown here is derived from an EMBL/GenBank/DDBJ whole genome shotgun (WGS) entry which is preliminary data.</text>
</comment>
<organism evidence="1 2">
    <name type="scientific">Blautia obeum</name>
    <dbReference type="NCBI Taxonomy" id="40520"/>
    <lineage>
        <taxon>Bacteria</taxon>
        <taxon>Bacillati</taxon>
        <taxon>Bacillota</taxon>
        <taxon>Clostridia</taxon>
        <taxon>Lachnospirales</taxon>
        <taxon>Lachnospiraceae</taxon>
        <taxon>Blautia</taxon>
    </lineage>
</organism>
<reference evidence="1 2" key="1">
    <citation type="submission" date="2018-08" db="EMBL/GenBank/DDBJ databases">
        <title>A genome reference for cultivated species of the human gut microbiota.</title>
        <authorList>
            <person name="Zou Y."/>
            <person name="Xue W."/>
            <person name="Luo G."/>
        </authorList>
    </citation>
    <scope>NUCLEOTIDE SEQUENCE [LARGE SCALE GENOMIC DNA]</scope>
    <source>
        <strain evidence="1 2">AM22-9LB</strain>
    </source>
</reference>